<name>W7YAR2_9BACT</name>
<dbReference type="Gene3D" id="3.40.30.10">
    <property type="entry name" value="Glutaredoxin"/>
    <property type="match status" value="1"/>
</dbReference>
<evidence type="ECO:0000313" key="4">
    <source>
        <dbReference type="Proteomes" id="UP000019402"/>
    </source>
</evidence>
<gene>
    <name evidence="3" type="ORF">JCM21142_48</name>
</gene>
<evidence type="ECO:0000256" key="2">
    <source>
        <dbReference type="PROSITE-ProRule" id="PRU01282"/>
    </source>
</evidence>
<dbReference type="InterPro" id="IPR006660">
    <property type="entry name" value="Arsenate_reductase-like"/>
</dbReference>
<dbReference type="PROSITE" id="PS51353">
    <property type="entry name" value="ARSC"/>
    <property type="match status" value="1"/>
</dbReference>
<dbReference type="RefSeq" id="WP_027473667.1">
    <property type="nucleotide sequence ID" value="NZ_BAMD01000001.1"/>
</dbReference>
<accession>W7YAR2</accession>
<protein>
    <submittedName>
        <fullName evidence="3">Transcriptional regulator Spx</fullName>
    </submittedName>
</protein>
<sequence>MKKVYYLSTCSTCRRIIKEVEPDNDFIFQDIKNEPLSKEQLDDIFALAGSYQSIFNKQARKYRELGLHSQELSEDKMRELILEEYTFLKRPVFIIDNQIFIGNSRKVINELSAFMQVHKKHSLSSH</sequence>
<reference evidence="3 4" key="1">
    <citation type="journal article" date="2014" name="Genome Announc.">
        <title>Draft Genome Sequence of Cytophaga fermentans JCM 21142T, a Facultative Anaerobe Isolated from Marine Mud.</title>
        <authorList>
            <person name="Starns D."/>
            <person name="Oshima K."/>
            <person name="Suda W."/>
            <person name="Iino T."/>
            <person name="Yuki M."/>
            <person name="Inoue J."/>
            <person name="Kitamura K."/>
            <person name="Iida T."/>
            <person name="Darby A."/>
            <person name="Hattori M."/>
            <person name="Ohkuma M."/>
        </authorList>
    </citation>
    <scope>NUCLEOTIDE SEQUENCE [LARGE SCALE GENOMIC DNA]</scope>
    <source>
        <strain evidence="3 4">JCM 21142</strain>
    </source>
</reference>
<keyword evidence="4" id="KW-1185">Reference proteome</keyword>
<dbReference type="PANTHER" id="PTHR30041:SF8">
    <property type="entry name" value="PROTEIN YFFB"/>
    <property type="match status" value="1"/>
</dbReference>
<dbReference type="eggNOG" id="COG1393">
    <property type="taxonomic scope" value="Bacteria"/>
</dbReference>
<dbReference type="SUPFAM" id="SSF52833">
    <property type="entry name" value="Thioredoxin-like"/>
    <property type="match status" value="1"/>
</dbReference>
<dbReference type="AlphaFoldDB" id="W7YAR2"/>
<dbReference type="EMBL" id="BAMD01000001">
    <property type="protein sequence ID" value="GAF01441.1"/>
    <property type="molecule type" value="Genomic_DNA"/>
</dbReference>
<proteinExistence type="inferred from homology"/>
<evidence type="ECO:0000313" key="3">
    <source>
        <dbReference type="EMBL" id="GAF01441.1"/>
    </source>
</evidence>
<dbReference type="PANTHER" id="PTHR30041">
    <property type="entry name" value="ARSENATE REDUCTASE"/>
    <property type="match status" value="1"/>
</dbReference>
<dbReference type="STRING" id="869213.GCA_000517085_04453"/>
<evidence type="ECO:0000256" key="1">
    <source>
        <dbReference type="ARBA" id="ARBA00007198"/>
    </source>
</evidence>
<comment type="caution">
    <text evidence="3">The sequence shown here is derived from an EMBL/GenBank/DDBJ whole genome shotgun (WGS) entry which is preliminary data.</text>
</comment>
<dbReference type="InterPro" id="IPR036249">
    <property type="entry name" value="Thioredoxin-like_sf"/>
</dbReference>
<organism evidence="3 4">
    <name type="scientific">Saccharicrinis fermentans DSM 9555 = JCM 21142</name>
    <dbReference type="NCBI Taxonomy" id="869213"/>
    <lineage>
        <taxon>Bacteria</taxon>
        <taxon>Pseudomonadati</taxon>
        <taxon>Bacteroidota</taxon>
        <taxon>Bacteroidia</taxon>
        <taxon>Marinilabiliales</taxon>
        <taxon>Marinilabiliaceae</taxon>
        <taxon>Saccharicrinis</taxon>
    </lineage>
</organism>
<dbReference type="Proteomes" id="UP000019402">
    <property type="component" value="Unassembled WGS sequence"/>
</dbReference>
<dbReference type="Pfam" id="PF03960">
    <property type="entry name" value="ArsC"/>
    <property type="match status" value="1"/>
</dbReference>
<comment type="similarity">
    <text evidence="1 2">Belongs to the ArsC family.</text>
</comment>
<dbReference type="OrthoDB" id="1120494at2"/>